<keyword evidence="1" id="KW-0812">Transmembrane</keyword>
<proteinExistence type="predicted"/>
<evidence type="ECO:0000313" key="2">
    <source>
        <dbReference type="EMBL" id="QHS87571.1"/>
    </source>
</evidence>
<evidence type="ECO:0000256" key="1">
    <source>
        <dbReference type="SAM" id="Phobius"/>
    </source>
</evidence>
<dbReference type="AlphaFoldDB" id="A0A6C0B799"/>
<sequence length="79" mass="9144">MSILKYIRIPIFIISLAIGIFFVHIFNPEKRKIFVYPSPENVNNVQYKDSTGACFEFKQTKMKCPENESEISKVPSQTV</sequence>
<name>A0A6C0B799_9ZZZZ</name>
<accession>A0A6C0B799</accession>
<protein>
    <submittedName>
        <fullName evidence="2">Uncharacterized protein</fullName>
    </submittedName>
</protein>
<keyword evidence="1" id="KW-1133">Transmembrane helix</keyword>
<feature type="transmembrane region" description="Helical" evidence="1">
    <location>
        <begin position="6"/>
        <end position="26"/>
    </location>
</feature>
<organism evidence="2">
    <name type="scientific">viral metagenome</name>
    <dbReference type="NCBI Taxonomy" id="1070528"/>
    <lineage>
        <taxon>unclassified sequences</taxon>
        <taxon>metagenomes</taxon>
        <taxon>organismal metagenomes</taxon>
    </lineage>
</organism>
<dbReference type="EMBL" id="MN739083">
    <property type="protein sequence ID" value="QHS87571.1"/>
    <property type="molecule type" value="Genomic_DNA"/>
</dbReference>
<keyword evidence="1" id="KW-0472">Membrane</keyword>
<reference evidence="2" key="1">
    <citation type="journal article" date="2020" name="Nature">
        <title>Giant virus diversity and host interactions through global metagenomics.</title>
        <authorList>
            <person name="Schulz F."/>
            <person name="Roux S."/>
            <person name="Paez-Espino D."/>
            <person name="Jungbluth S."/>
            <person name="Walsh D.A."/>
            <person name="Denef V.J."/>
            <person name="McMahon K.D."/>
            <person name="Konstantinidis K.T."/>
            <person name="Eloe-Fadrosh E.A."/>
            <person name="Kyrpides N.C."/>
            <person name="Woyke T."/>
        </authorList>
    </citation>
    <scope>NUCLEOTIDE SEQUENCE</scope>
    <source>
        <strain evidence="2">GVMAG-M-3300010157-4</strain>
    </source>
</reference>